<dbReference type="InterPro" id="IPR000524">
    <property type="entry name" value="Tscrpt_reg_HTH_GntR"/>
</dbReference>
<keyword evidence="3" id="KW-0804">Transcription</keyword>
<dbReference type="InterPro" id="IPR028978">
    <property type="entry name" value="Chorismate_lyase_/UTRA_dom_sf"/>
</dbReference>
<keyword evidence="6" id="KW-1185">Reference proteome</keyword>
<evidence type="ECO:0000313" key="5">
    <source>
        <dbReference type="EMBL" id="OPG15242.1"/>
    </source>
</evidence>
<feature type="domain" description="HTH gntR-type" evidence="4">
    <location>
        <begin position="67"/>
        <end position="135"/>
    </location>
</feature>
<evidence type="ECO:0000256" key="1">
    <source>
        <dbReference type="ARBA" id="ARBA00023015"/>
    </source>
</evidence>
<name>A0A1V4EQT6_9BACL</name>
<dbReference type="GO" id="GO:0003700">
    <property type="term" value="F:DNA-binding transcription factor activity"/>
    <property type="evidence" value="ECO:0007669"/>
    <property type="project" value="InterPro"/>
</dbReference>
<dbReference type="EMBL" id="MWPS01000038">
    <property type="protein sequence ID" value="OPG15242.1"/>
    <property type="molecule type" value="Genomic_DNA"/>
</dbReference>
<dbReference type="PANTHER" id="PTHR44846">
    <property type="entry name" value="MANNOSYL-D-GLYCERATE TRANSPORT/METABOLISM SYSTEM REPRESSOR MNGR-RELATED"/>
    <property type="match status" value="1"/>
</dbReference>
<dbReference type="Pfam" id="PF07702">
    <property type="entry name" value="UTRA"/>
    <property type="match status" value="1"/>
</dbReference>
<reference evidence="5 6" key="1">
    <citation type="submission" date="2017-02" db="EMBL/GenBank/DDBJ databases">
        <title>Draft genome of Acidibacillus ferrooxidans Huett2.</title>
        <authorList>
            <person name="Schopf S."/>
        </authorList>
    </citation>
    <scope>NUCLEOTIDE SEQUENCE [LARGE SCALE GENOMIC DNA]</scope>
    <source>
        <strain evidence="5 6">Huett2</strain>
    </source>
</reference>
<dbReference type="InterPro" id="IPR050679">
    <property type="entry name" value="Bact_HTH_transcr_reg"/>
</dbReference>
<organism evidence="5 6">
    <name type="scientific">Ferroacidibacillus organovorans</name>
    <dbReference type="NCBI Taxonomy" id="1765683"/>
    <lineage>
        <taxon>Bacteria</taxon>
        <taxon>Bacillati</taxon>
        <taxon>Bacillota</taxon>
        <taxon>Bacilli</taxon>
        <taxon>Bacillales</taxon>
        <taxon>Alicyclobacillaceae</taxon>
        <taxon>Ferroacidibacillus</taxon>
    </lineage>
</organism>
<dbReference type="GO" id="GO:0045892">
    <property type="term" value="P:negative regulation of DNA-templated transcription"/>
    <property type="evidence" value="ECO:0007669"/>
    <property type="project" value="TreeGrafter"/>
</dbReference>
<proteinExistence type="predicted"/>
<dbReference type="FunFam" id="1.10.10.10:FF:000079">
    <property type="entry name" value="GntR family transcriptional regulator"/>
    <property type="match status" value="1"/>
</dbReference>
<dbReference type="InterPro" id="IPR036390">
    <property type="entry name" value="WH_DNA-bd_sf"/>
</dbReference>
<dbReference type="SMART" id="SM00866">
    <property type="entry name" value="UTRA"/>
    <property type="match status" value="1"/>
</dbReference>
<dbReference type="PROSITE" id="PS50949">
    <property type="entry name" value="HTH_GNTR"/>
    <property type="match status" value="1"/>
</dbReference>
<dbReference type="SUPFAM" id="SSF64288">
    <property type="entry name" value="Chorismate lyase-like"/>
    <property type="match status" value="1"/>
</dbReference>
<evidence type="ECO:0000256" key="2">
    <source>
        <dbReference type="ARBA" id="ARBA00023125"/>
    </source>
</evidence>
<dbReference type="Proteomes" id="UP000190229">
    <property type="component" value="Unassembled WGS sequence"/>
</dbReference>
<dbReference type="Pfam" id="PF00392">
    <property type="entry name" value="GntR"/>
    <property type="match status" value="1"/>
</dbReference>
<dbReference type="AlphaFoldDB" id="A0A1V4EQT6"/>
<dbReference type="InterPro" id="IPR011663">
    <property type="entry name" value="UTRA"/>
</dbReference>
<dbReference type="Gene3D" id="3.40.1410.10">
    <property type="entry name" value="Chorismate lyase-like"/>
    <property type="match status" value="1"/>
</dbReference>
<dbReference type="PANTHER" id="PTHR44846:SF1">
    <property type="entry name" value="MANNOSYL-D-GLYCERATE TRANSPORT_METABOLISM SYSTEM REPRESSOR MNGR-RELATED"/>
    <property type="match status" value="1"/>
</dbReference>
<accession>A0A1V4EQT6</accession>
<evidence type="ECO:0000259" key="4">
    <source>
        <dbReference type="PROSITE" id="PS50949"/>
    </source>
</evidence>
<protein>
    <recommendedName>
        <fullName evidence="4">HTH gntR-type domain-containing protein</fullName>
    </recommendedName>
</protein>
<dbReference type="PRINTS" id="PR00035">
    <property type="entry name" value="HTHGNTR"/>
</dbReference>
<keyword evidence="1" id="KW-0805">Transcription regulation</keyword>
<keyword evidence="2" id="KW-0238">DNA-binding</keyword>
<dbReference type="SMART" id="SM00345">
    <property type="entry name" value="HTH_GNTR"/>
    <property type="match status" value="1"/>
</dbReference>
<dbReference type="Gene3D" id="1.10.10.10">
    <property type="entry name" value="Winged helix-like DNA-binding domain superfamily/Winged helix DNA-binding domain"/>
    <property type="match status" value="1"/>
</dbReference>
<comment type="caution">
    <text evidence="5">The sequence shown here is derived from an EMBL/GenBank/DDBJ whole genome shotgun (WGS) entry which is preliminary data.</text>
</comment>
<dbReference type="GO" id="GO:0003677">
    <property type="term" value="F:DNA binding"/>
    <property type="evidence" value="ECO:0007669"/>
    <property type="project" value="UniProtKB-KW"/>
</dbReference>
<evidence type="ECO:0000313" key="6">
    <source>
        <dbReference type="Proteomes" id="UP000190229"/>
    </source>
</evidence>
<evidence type="ECO:0000256" key="3">
    <source>
        <dbReference type="ARBA" id="ARBA00023163"/>
    </source>
</evidence>
<sequence length="301" mass="33978">MSTKICFDVFTLQRGLAQQGPFTRKQNWTSQITIQQKNVYTILIHYNVTTNSIGCEAITMPSMRSVHPLYVQLKASLLERIESGEWPSGQMIPTEQELTTLHNVSRTTVRQAIRDLVDAGYLIRQQGRGTFVQRKVHTQSTHLYGFMEELEQANQPISIREFQATVIPVSERIASLLRITPRQNVLFVSRVICTDGEPLFYDESYLPEDLLARIRTQGATRSLYKLLEAEGISIASGEQTVTAALAGPLRATRLACRADDPVLHVERITEDGAGRPVEYSSVSYRADRYAFAVKLTRQETI</sequence>
<dbReference type="InterPro" id="IPR036388">
    <property type="entry name" value="WH-like_DNA-bd_sf"/>
</dbReference>
<dbReference type="CDD" id="cd07377">
    <property type="entry name" value="WHTH_GntR"/>
    <property type="match status" value="1"/>
</dbReference>
<dbReference type="SUPFAM" id="SSF46785">
    <property type="entry name" value="Winged helix' DNA-binding domain"/>
    <property type="match status" value="1"/>
</dbReference>
<gene>
    <name evidence="5" type="ORF">B2M26_12285</name>
</gene>